<evidence type="ECO:0000259" key="1">
    <source>
        <dbReference type="SMART" id="SM00923"/>
    </source>
</evidence>
<reference evidence="2 3" key="1">
    <citation type="submission" date="2024-08" db="EMBL/GenBank/DDBJ databases">
        <title>Mycobacterium servetensis sp. nov., a novel rapid-growing mycobacterial species recovered from a human patient in Zaragoza, Spain.</title>
        <authorList>
            <person name="Tristancho-Baro A.I."/>
            <person name="Buenestado-Serrano S."/>
            <person name="Garcia De Viedma D."/>
            <person name="Milagro-Beamonte A."/>
            <person name="Burillo N."/>
            <person name="Sanz S."/>
            <person name="Lopez-Calleja A.I."/>
            <person name="Penas-Utrilla D."/>
            <person name="Guardingo M."/>
            <person name="Garcia M.J."/>
            <person name="Vinuelas-Bayon J."/>
        </authorList>
    </citation>
    <scope>NUCLEOTIDE SEQUENCE [LARGE SCALE GENOMIC DNA]</scope>
    <source>
        <strain evidence="3">HUMS_12744610</strain>
    </source>
</reference>
<dbReference type="RefSeq" id="WP_369737996.1">
    <property type="nucleotide sequence ID" value="NZ_JBGEDP010000001.1"/>
</dbReference>
<dbReference type="Proteomes" id="UP001564760">
    <property type="component" value="Unassembled WGS sequence"/>
</dbReference>
<keyword evidence="3" id="KW-1185">Reference proteome</keyword>
<comment type="caution">
    <text evidence="2">The sequence shown here is derived from an EMBL/GenBank/DDBJ whole genome shotgun (WGS) entry which is preliminary data.</text>
</comment>
<dbReference type="PANTHER" id="PTHR38444:SF1">
    <property type="entry name" value="ENTEROBACTIN BIOSYNTHESIS PROTEIN YBDZ"/>
    <property type="match status" value="1"/>
</dbReference>
<dbReference type="EMBL" id="JBGEDP010000001">
    <property type="protein sequence ID" value="MEY8015507.1"/>
    <property type="molecule type" value="Genomic_DNA"/>
</dbReference>
<sequence length="71" mass="7894">MHTNPFDDDELAFYVLVNDEGQHSLWPAFKDVPAGWRVVFGADTRAHCLAHVEQVWTDLRPGSLRAAMAGG</sequence>
<evidence type="ECO:0000313" key="3">
    <source>
        <dbReference type="Proteomes" id="UP001564760"/>
    </source>
</evidence>
<dbReference type="Pfam" id="PF03621">
    <property type="entry name" value="MbtH"/>
    <property type="match status" value="1"/>
</dbReference>
<dbReference type="SMART" id="SM00923">
    <property type="entry name" value="MbtH"/>
    <property type="match status" value="1"/>
</dbReference>
<accession>A0ABV4C0V1</accession>
<dbReference type="SUPFAM" id="SSF160582">
    <property type="entry name" value="MbtH-like"/>
    <property type="match status" value="1"/>
</dbReference>
<feature type="domain" description="MbtH-like" evidence="1">
    <location>
        <begin position="4"/>
        <end position="54"/>
    </location>
</feature>
<dbReference type="InterPro" id="IPR038020">
    <property type="entry name" value="MbtH-like_sf"/>
</dbReference>
<dbReference type="Gene3D" id="3.90.820.10">
    <property type="entry name" value="Structural Genomics, Unknown Function 30-nov-00 1gh9 Mol_id"/>
    <property type="match status" value="1"/>
</dbReference>
<dbReference type="InterPro" id="IPR005153">
    <property type="entry name" value="MbtH-like_dom"/>
</dbReference>
<gene>
    <name evidence="2" type="ORF">AB8998_11030</name>
</gene>
<organism evidence="2 3">
    <name type="scientific">Mycobacterium servetii</name>
    <dbReference type="NCBI Taxonomy" id="3237418"/>
    <lineage>
        <taxon>Bacteria</taxon>
        <taxon>Bacillati</taxon>
        <taxon>Actinomycetota</taxon>
        <taxon>Actinomycetes</taxon>
        <taxon>Mycobacteriales</taxon>
        <taxon>Mycobacteriaceae</taxon>
        <taxon>Mycobacterium</taxon>
    </lineage>
</organism>
<dbReference type="PANTHER" id="PTHR38444">
    <property type="entry name" value="ENTEROBACTIN BIOSYNTHESIS PROTEIN YBDZ"/>
    <property type="match status" value="1"/>
</dbReference>
<dbReference type="InterPro" id="IPR037407">
    <property type="entry name" value="MLP_fam"/>
</dbReference>
<proteinExistence type="predicted"/>
<protein>
    <submittedName>
        <fullName evidence="2">MbtH family protein</fullName>
    </submittedName>
</protein>
<evidence type="ECO:0000313" key="2">
    <source>
        <dbReference type="EMBL" id="MEY8015507.1"/>
    </source>
</evidence>
<name>A0ABV4C0V1_9MYCO</name>